<evidence type="ECO:0000259" key="1">
    <source>
        <dbReference type="PROSITE" id="PS50280"/>
    </source>
</evidence>
<dbReference type="PROSITE" id="PS50280">
    <property type="entry name" value="SET"/>
    <property type="match status" value="1"/>
</dbReference>
<dbReference type="AlphaFoldDB" id="A0A423VM61"/>
<dbReference type="Pfam" id="PF00856">
    <property type="entry name" value="SET"/>
    <property type="match status" value="1"/>
</dbReference>
<proteinExistence type="predicted"/>
<sequence length="365" mass="41214">MDSRMRTAPPARQVMRNRPASSDLVMVRSAGSMGKGLFAMRDIRRGTRIVEEDPLFVVYDRPGGDELGEAASVQDISVFCETAQSLPDDKLKKLDRLYYDASYDSADDKDRIRDWFVAEGTMDERGLTLAGRNLAYAVVVMARRYTIFKDNCARVGADDTGEDSGLFLLYSRINHSCSPNAHAHYNGTTERLTVHATRDIEAGEQVFVQYVDNACLPLQQRQERTSKFGFTCECPTCIDDPLPEPLRARLCQLEQGIMRYVENDSNAAVSMPETPEQALAWAEELIRLLQDPAVNMHNSTLRNAAAVKINMDDGSIDKAIEYTQKDLELTMCMIGTDDTEYLQSNNGELQLQHWFRYLNDLCDIY</sequence>
<reference evidence="2 3" key="1">
    <citation type="submission" date="2015-09" db="EMBL/GenBank/DDBJ databases">
        <title>Host preference determinants of Valsa canker pathogens revealed by comparative genomics.</title>
        <authorList>
            <person name="Yin Z."/>
            <person name="Huang L."/>
        </authorList>
    </citation>
    <scope>NUCLEOTIDE SEQUENCE [LARGE SCALE GENOMIC DNA]</scope>
    <source>
        <strain evidence="2 3">YSFL</strain>
    </source>
</reference>
<dbReference type="EMBL" id="LJZO01000039">
    <property type="protein sequence ID" value="ROV92106.1"/>
    <property type="molecule type" value="Genomic_DNA"/>
</dbReference>
<dbReference type="STRING" id="252740.A0A423VM61"/>
<comment type="caution">
    <text evidence="2">The sequence shown here is derived from an EMBL/GenBank/DDBJ whole genome shotgun (WGS) entry which is preliminary data.</text>
</comment>
<dbReference type="InterPro" id="IPR046341">
    <property type="entry name" value="SET_dom_sf"/>
</dbReference>
<dbReference type="OrthoDB" id="265717at2759"/>
<dbReference type="PANTHER" id="PTHR47332:SF4">
    <property type="entry name" value="SET DOMAIN-CONTAINING PROTEIN 5"/>
    <property type="match status" value="1"/>
</dbReference>
<dbReference type="CDD" id="cd20071">
    <property type="entry name" value="SET_SMYD"/>
    <property type="match status" value="1"/>
</dbReference>
<evidence type="ECO:0000313" key="2">
    <source>
        <dbReference type="EMBL" id="ROV92106.1"/>
    </source>
</evidence>
<dbReference type="InterPro" id="IPR053185">
    <property type="entry name" value="SET_domain_protein"/>
</dbReference>
<dbReference type="Gene3D" id="2.170.270.10">
    <property type="entry name" value="SET domain"/>
    <property type="match status" value="1"/>
</dbReference>
<dbReference type="SMART" id="SM00317">
    <property type="entry name" value="SET"/>
    <property type="match status" value="1"/>
</dbReference>
<dbReference type="Proteomes" id="UP000284375">
    <property type="component" value="Unassembled WGS sequence"/>
</dbReference>
<feature type="domain" description="SET" evidence="1">
    <location>
        <begin position="22"/>
        <end position="211"/>
    </location>
</feature>
<dbReference type="InterPro" id="IPR001214">
    <property type="entry name" value="SET_dom"/>
</dbReference>
<dbReference type="PANTHER" id="PTHR47332">
    <property type="entry name" value="SET DOMAIN-CONTAINING PROTEIN 5"/>
    <property type="match status" value="1"/>
</dbReference>
<dbReference type="SUPFAM" id="SSF82199">
    <property type="entry name" value="SET domain"/>
    <property type="match status" value="1"/>
</dbReference>
<protein>
    <recommendedName>
        <fullName evidence="1">SET domain-containing protein</fullName>
    </recommendedName>
</protein>
<accession>A0A423VM61</accession>
<evidence type="ECO:0000313" key="3">
    <source>
        <dbReference type="Proteomes" id="UP000284375"/>
    </source>
</evidence>
<keyword evidence="3" id="KW-1185">Reference proteome</keyword>
<organism evidence="2 3">
    <name type="scientific">Cytospora chrysosperma</name>
    <name type="common">Cytospora canker fungus</name>
    <name type="synonym">Sphaeria chrysosperma</name>
    <dbReference type="NCBI Taxonomy" id="252740"/>
    <lineage>
        <taxon>Eukaryota</taxon>
        <taxon>Fungi</taxon>
        <taxon>Dikarya</taxon>
        <taxon>Ascomycota</taxon>
        <taxon>Pezizomycotina</taxon>
        <taxon>Sordariomycetes</taxon>
        <taxon>Sordariomycetidae</taxon>
        <taxon>Diaporthales</taxon>
        <taxon>Cytosporaceae</taxon>
        <taxon>Cytospora</taxon>
    </lineage>
</organism>
<gene>
    <name evidence="2" type="ORF">VSDG_07541</name>
</gene>
<name>A0A423VM61_CYTCH</name>